<accession>A0A368JDN1</accession>
<comment type="caution">
    <text evidence="2">The sequence shown here is derived from an EMBL/GenBank/DDBJ whole genome shotgun (WGS) entry which is preliminary data.</text>
</comment>
<dbReference type="Pfam" id="PF13304">
    <property type="entry name" value="AAA_21"/>
    <property type="match status" value="1"/>
</dbReference>
<keyword evidence="3" id="KW-1185">Reference proteome</keyword>
<dbReference type="GO" id="GO:0005524">
    <property type="term" value="F:ATP binding"/>
    <property type="evidence" value="ECO:0007669"/>
    <property type="project" value="UniProtKB-KW"/>
</dbReference>
<feature type="domain" description="ATPase AAA-type core" evidence="1">
    <location>
        <begin position="49"/>
        <end position="367"/>
    </location>
</feature>
<dbReference type="PANTHER" id="PTHR40396">
    <property type="entry name" value="ATPASE-LIKE PROTEIN"/>
    <property type="match status" value="1"/>
</dbReference>
<gene>
    <name evidence="2" type="ORF">DUE52_29985</name>
</gene>
<sequence>MLIKFSIRNYKVFRERVELSLIASNYDKETNEENVIEVPKFGLRLLKSAVVYGANASGKSKLIEALGHMRNFIHVSSKDSQKGDEIPVEPFRLNTASENEPSEFEVTFIHNDVLYRYGFEATRYEIVSEWLYYRPNTKEVELYYREKQNFELHKRSFSGLVNQLVKGKNIRENALLLSVAAQFNDERANHIFAWFDNLRIISGLDEKGYETFSIQQIKNLIDKRKILNLLEAADLSIRDIALAKFDPYNLPSDLSPKLQDYIWEMGGDVLSDDVQTVHTKYNEAKEAVGSVMFSMREAESSGTQKFFALAGPILNVLENGSVFVVDELDAKMHPNLVSAIVKLFHSATKNPKNAQLIFNTHDTNLLESDNFRRDQVWFTEKDRYGAATLYALADFKVRRNENFEANYIEEKYGAIPYLGNFSRLFNPATETADVEPKG</sequence>
<evidence type="ECO:0000259" key="1">
    <source>
        <dbReference type="Pfam" id="PF13304"/>
    </source>
</evidence>
<organism evidence="2 3">
    <name type="scientific">Larkinella punicea</name>
    <dbReference type="NCBI Taxonomy" id="2315727"/>
    <lineage>
        <taxon>Bacteria</taxon>
        <taxon>Pseudomonadati</taxon>
        <taxon>Bacteroidota</taxon>
        <taxon>Cytophagia</taxon>
        <taxon>Cytophagales</taxon>
        <taxon>Spirosomataceae</taxon>
        <taxon>Larkinella</taxon>
    </lineage>
</organism>
<keyword evidence="2" id="KW-0067">ATP-binding</keyword>
<evidence type="ECO:0000313" key="3">
    <source>
        <dbReference type="Proteomes" id="UP000253383"/>
    </source>
</evidence>
<dbReference type="RefSeq" id="WP_114409830.1">
    <property type="nucleotide sequence ID" value="NZ_QOWE01000035.1"/>
</dbReference>
<keyword evidence="2" id="KW-0547">Nucleotide-binding</keyword>
<dbReference type="GO" id="GO:0016887">
    <property type="term" value="F:ATP hydrolysis activity"/>
    <property type="evidence" value="ECO:0007669"/>
    <property type="project" value="InterPro"/>
</dbReference>
<dbReference type="EMBL" id="QOWE01000035">
    <property type="protein sequence ID" value="RCR65779.1"/>
    <property type="molecule type" value="Genomic_DNA"/>
</dbReference>
<dbReference type="SUPFAM" id="SSF52540">
    <property type="entry name" value="P-loop containing nucleoside triphosphate hydrolases"/>
    <property type="match status" value="1"/>
</dbReference>
<proteinExistence type="predicted"/>
<protein>
    <submittedName>
        <fullName evidence="2">ATP-binding protein</fullName>
    </submittedName>
</protein>
<dbReference type="InterPro" id="IPR003959">
    <property type="entry name" value="ATPase_AAA_core"/>
</dbReference>
<dbReference type="PANTHER" id="PTHR40396:SF1">
    <property type="entry name" value="ATPASE AAA-TYPE CORE DOMAIN-CONTAINING PROTEIN"/>
    <property type="match status" value="1"/>
</dbReference>
<dbReference type="InterPro" id="IPR027417">
    <property type="entry name" value="P-loop_NTPase"/>
</dbReference>
<evidence type="ECO:0000313" key="2">
    <source>
        <dbReference type="EMBL" id="RCR65779.1"/>
    </source>
</evidence>
<name>A0A368JDN1_9BACT</name>
<dbReference type="OrthoDB" id="9809324at2"/>
<reference evidence="2 3" key="1">
    <citation type="submission" date="2018-07" db="EMBL/GenBank/DDBJ databases">
        <title>Genome analysis of Larkinella rosea.</title>
        <authorList>
            <person name="Zhou Z."/>
            <person name="Wang G."/>
        </authorList>
    </citation>
    <scope>NUCLEOTIDE SEQUENCE [LARGE SCALE GENOMIC DNA]</scope>
    <source>
        <strain evidence="3">zzj9</strain>
    </source>
</reference>
<dbReference type="AlphaFoldDB" id="A0A368JDN1"/>
<dbReference type="Gene3D" id="3.40.50.300">
    <property type="entry name" value="P-loop containing nucleotide triphosphate hydrolases"/>
    <property type="match status" value="1"/>
</dbReference>
<dbReference type="Proteomes" id="UP000253383">
    <property type="component" value="Unassembled WGS sequence"/>
</dbReference>